<protein>
    <submittedName>
        <fullName evidence="2">Uncharacterized protein</fullName>
    </submittedName>
</protein>
<reference evidence="2" key="1">
    <citation type="submission" date="2021-01" db="EMBL/GenBank/DDBJ databases">
        <authorList>
            <person name="Corre E."/>
            <person name="Pelletier E."/>
            <person name="Niang G."/>
            <person name="Scheremetjew M."/>
            <person name="Finn R."/>
            <person name="Kale V."/>
            <person name="Holt S."/>
            <person name="Cochrane G."/>
            <person name="Meng A."/>
            <person name="Brown T."/>
            <person name="Cohen L."/>
        </authorList>
    </citation>
    <scope>NUCLEOTIDE SEQUENCE</scope>
    <source>
        <strain evidence="2">CCMP281</strain>
    </source>
</reference>
<gene>
    <name evidence="2" type="ORF">HERI1096_LOCUS6013</name>
</gene>
<evidence type="ECO:0000256" key="1">
    <source>
        <dbReference type="SAM" id="Coils"/>
    </source>
</evidence>
<keyword evidence="1" id="KW-0175">Coiled coil</keyword>
<dbReference type="EMBL" id="HBHX01010831">
    <property type="protein sequence ID" value="CAE0105355.1"/>
    <property type="molecule type" value="Transcribed_RNA"/>
</dbReference>
<sequence>MAQWRLQGGPLPPEIARRLGVEGCRMIEANGGTGDEILQIAIPLLVSHLLSERVRVQEEHEGDLALEREQCESCVASWKDMHGEASEESDRLRVELAKAEARVEELRDVIGLLKK</sequence>
<dbReference type="AlphaFoldDB" id="A0A7S3AJV9"/>
<proteinExistence type="predicted"/>
<feature type="coiled-coil region" evidence="1">
    <location>
        <begin position="82"/>
        <end position="109"/>
    </location>
</feature>
<name>A0A7S3AJV9_9EUKA</name>
<organism evidence="2">
    <name type="scientific">Haptolina ericina</name>
    <dbReference type="NCBI Taxonomy" id="156174"/>
    <lineage>
        <taxon>Eukaryota</taxon>
        <taxon>Haptista</taxon>
        <taxon>Haptophyta</taxon>
        <taxon>Prymnesiophyceae</taxon>
        <taxon>Prymnesiales</taxon>
        <taxon>Prymnesiaceae</taxon>
        <taxon>Haptolina</taxon>
    </lineage>
</organism>
<accession>A0A7S3AJV9</accession>
<evidence type="ECO:0000313" key="2">
    <source>
        <dbReference type="EMBL" id="CAE0105355.1"/>
    </source>
</evidence>